<dbReference type="InterPro" id="IPR006143">
    <property type="entry name" value="RND_pump_MFP"/>
</dbReference>
<evidence type="ECO:0000256" key="3">
    <source>
        <dbReference type="ARBA" id="ARBA00023054"/>
    </source>
</evidence>
<comment type="similarity">
    <text evidence="2">Belongs to the membrane fusion protein (MFP) (TC 8.A.1) family.</text>
</comment>
<evidence type="ECO:0000259" key="6">
    <source>
        <dbReference type="Pfam" id="PF25954"/>
    </source>
</evidence>
<sequence>MKEKIKKVTENIKRHKIISAVALMVIIAVIAGIAGRSGNGKEYVTVDSGEVVVEVAVTGKVKALRDVSLSFEKAGRIAYAPFSIGDAVSASQVLASLDKSQANADLLKARAALQVEEVALTKLKQSAPNDYNDAKANLVASIEDAYVKTDDAVRNNADQFFKNPRTSANYLEFSFIDGGTIYNFPIDTDLKIKINNERYALELSLNKWQAGLLSVNSAPLLDSFVAEAESVLKQANIFLNDLALAANSIVPSEFQYEATISGYKTTITGARSGVGGALASLIAAKQSWNAAPQIITGGQGGYDDVLSQEAKVAQAEATVKAAEVDLLKTEIRSPIDGVLSVQNGEVGEIATVNTPIVGIISDKQFEIEADVSEVNVGKIGIGNEVSITFDAFLGQVFTGEVFSIEPSETIVDGVVNFKTKIRIPENSVGLKNGLTANLKIKSASKTDVLRIPQYALKKRDDVLIARVQTSDGVEERVVSTGLIGSNGFVEIVSGLNGGERVLISSE</sequence>
<proteinExistence type="inferred from homology"/>
<dbReference type="AlphaFoldDB" id="A0A1G2U4X7"/>
<dbReference type="InterPro" id="IPR050465">
    <property type="entry name" value="UPF0194_transport"/>
</dbReference>
<evidence type="ECO:0000256" key="4">
    <source>
        <dbReference type="SAM" id="Coils"/>
    </source>
</evidence>
<reference evidence="7 8" key="1">
    <citation type="journal article" date="2016" name="Nat. Commun.">
        <title>Thousands of microbial genomes shed light on interconnected biogeochemical processes in an aquifer system.</title>
        <authorList>
            <person name="Anantharaman K."/>
            <person name="Brown C.T."/>
            <person name="Hug L.A."/>
            <person name="Sharon I."/>
            <person name="Castelle C.J."/>
            <person name="Probst A.J."/>
            <person name="Thomas B.C."/>
            <person name="Singh A."/>
            <person name="Wilkins M.J."/>
            <person name="Karaoz U."/>
            <person name="Brodie E.L."/>
            <person name="Williams K.H."/>
            <person name="Hubbard S.S."/>
            <person name="Banfield J.F."/>
        </authorList>
    </citation>
    <scope>NUCLEOTIDE SEQUENCE [LARGE SCALE GENOMIC DNA]</scope>
</reference>
<evidence type="ECO:0000256" key="1">
    <source>
        <dbReference type="ARBA" id="ARBA00004196"/>
    </source>
</evidence>
<evidence type="ECO:0000313" key="7">
    <source>
        <dbReference type="EMBL" id="OHB03902.1"/>
    </source>
</evidence>
<keyword evidence="5" id="KW-0472">Membrane</keyword>
<dbReference type="Gene3D" id="2.40.30.170">
    <property type="match status" value="1"/>
</dbReference>
<dbReference type="Gene3D" id="1.10.287.470">
    <property type="entry name" value="Helix hairpin bin"/>
    <property type="match status" value="1"/>
</dbReference>
<dbReference type="SUPFAM" id="SSF111369">
    <property type="entry name" value="HlyD-like secretion proteins"/>
    <property type="match status" value="1"/>
</dbReference>
<organism evidence="7 8">
    <name type="scientific">Candidatus Zambryskibacteria bacterium RIFCSPLOWO2_01_FULL_45_21</name>
    <dbReference type="NCBI Taxonomy" id="1802761"/>
    <lineage>
        <taxon>Bacteria</taxon>
        <taxon>Candidatus Zambryskiibacteriota</taxon>
    </lineage>
</organism>
<dbReference type="Gene3D" id="2.40.420.20">
    <property type="match status" value="1"/>
</dbReference>
<dbReference type="GO" id="GO:0030313">
    <property type="term" value="C:cell envelope"/>
    <property type="evidence" value="ECO:0007669"/>
    <property type="project" value="UniProtKB-SubCell"/>
</dbReference>
<keyword evidence="5" id="KW-1133">Transmembrane helix</keyword>
<name>A0A1G2U4X7_9BACT</name>
<evidence type="ECO:0000256" key="2">
    <source>
        <dbReference type="ARBA" id="ARBA00009477"/>
    </source>
</evidence>
<protein>
    <recommendedName>
        <fullName evidence="6">CusB-like beta-barrel domain-containing protein</fullName>
    </recommendedName>
</protein>
<dbReference type="PANTHER" id="PTHR32347">
    <property type="entry name" value="EFFLUX SYSTEM COMPONENT YKNX-RELATED"/>
    <property type="match status" value="1"/>
</dbReference>
<accession>A0A1G2U4X7</accession>
<dbReference type="Pfam" id="PF25954">
    <property type="entry name" value="Beta-barrel_RND_2"/>
    <property type="match status" value="1"/>
</dbReference>
<dbReference type="GO" id="GO:0022857">
    <property type="term" value="F:transmembrane transporter activity"/>
    <property type="evidence" value="ECO:0007669"/>
    <property type="project" value="InterPro"/>
</dbReference>
<keyword evidence="3 4" id="KW-0175">Coiled coil</keyword>
<comment type="caution">
    <text evidence="7">The sequence shown here is derived from an EMBL/GenBank/DDBJ whole genome shotgun (WGS) entry which is preliminary data.</text>
</comment>
<evidence type="ECO:0000313" key="8">
    <source>
        <dbReference type="Proteomes" id="UP000176800"/>
    </source>
</evidence>
<feature type="domain" description="CusB-like beta-barrel" evidence="6">
    <location>
        <begin position="367"/>
        <end position="443"/>
    </location>
</feature>
<feature type="transmembrane region" description="Helical" evidence="5">
    <location>
        <begin position="20"/>
        <end position="38"/>
    </location>
</feature>
<dbReference type="EMBL" id="MHWE01000012">
    <property type="protein sequence ID" value="OHB03902.1"/>
    <property type="molecule type" value="Genomic_DNA"/>
</dbReference>
<evidence type="ECO:0000256" key="5">
    <source>
        <dbReference type="SAM" id="Phobius"/>
    </source>
</evidence>
<gene>
    <name evidence="7" type="ORF">A3B14_01035</name>
</gene>
<dbReference type="InterPro" id="IPR058792">
    <property type="entry name" value="Beta-barrel_RND_2"/>
</dbReference>
<dbReference type="Gene3D" id="2.40.50.100">
    <property type="match status" value="2"/>
</dbReference>
<dbReference type="GO" id="GO:0016020">
    <property type="term" value="C:membrane"/>
    <property type="evidence" value="ECO:0007669"/>
    <property type="project" value="InterPro"/>
</dbReference>
<comment type="subcellular location">
    <subcellularLocation>
        <location evidence="1">Cell envelope</location>
    </subcellularLocation>
</comment>
<dbReference type="Proteomes" id="UP000176800">
    <property type="component" value="Unassembled WGS sequence"/>
</dbReference>
<feature type="coiled-coil region" evidence="4">
    <location>
        <begin position="305"/>
        <end position="332"/>
    </location>
</feature>
<dbReference type="NCBIfam" id="TIGR01730">
    <property type="entry name" value="RND_mfp"/>
    <property type="match status" value="1"/>
</dbReference>
<keyword evidence="5" id="KW-0812">Transmembrane</keyword>